<evidence type="ECO:0000256" key="1">
    <source>
        <dbReference type="SAM" id="SignalP"/>
    </source>
</evidence>
<proteinExistence type="predicted"/>
<evidence type="ECO:0008006" key="4">
    <source>
        <dbReference type="Google" id="ProtNLM"/>
    </source>
</evidence>
<gene>
    <name evidence="2" type="ORF">PUN50_10110</name>
</gene>
<name>A0AAQ2XW27_9VIBR</name>
<dbReference type="RefSeq" id="WP_047479137.1">
    <property type="nucleotide sequence ID" value="NZ_CP117988.1"/>
</dbReference>
<accession>A0AAQ2XW27</accession>
<dbReference type="EMBL" id="CP117988">
    <property type="protein sequence ID" value="WDG07103.1"/>
    <property type="molecule type" value="Genomic_DNA"/>
</dbReference>
<feature type="signal peptide" evidence="1">
    <location>
        <begin position="1"/>
        <end position="20"/>
    </location>
</feature>
<reference evidence="2" key="1">
    <citation type="submission" date="2023-02" db="EMBL/GenBank/DDBJ databases">
        <title>Isolation, identification, and genome analysis of Vibrio campbellii in the Penaeus vannamei larvae stage.</title>
        <authorList>
            <person name="Huang T."/>
            <person name="Zhang B."/>
        </authorList>
    </citation>
    <scope>NUCLEOTIDE SEQUENCE</scope>
    <source>
        <strain evidence="2">20220413_1</strain>
    </source>
</reference>
<evidence type="ECO:0000313" key="2">
    <source>
        <dbReference type="EMBL" id="WDG07103.1"/>
    </source>
</evidence>
<protein>
    <recommendedName>
        <fullName evidence="4">Adhesin</fullName>
    </recommendedName>
</protein>
<evidence type="ECO:0000313" key="3">
    <source>
        <dbReference type="Proteomes" id="UP001219537"/>
    </source>
</evidence>
<organism evidence="2 3">
    <name type="scientific">Vibrio campbellii</name>
    <dbReference type="NCBI Taxonomy" id="680"/>
    <lineage>
        <taxon>Bacteria</taxon>
        <taxon>Pseudomonadati</taxon>
        <taxon>Pseudomonadota</taxon>
        <taxon>Gammaproteobacteria</taxon>
        <taxon>Vibrionales</taxon>
        <taxon>Vibrionaceae</taxon>
        <taxon>Vibrio</taxon>
    </lineage>
</organism>
<sequence>MKNKIGLALFTMMTSALSIAASEGPRFGEISLMPSVRIVKDQGASGIEITPEQKLYTTKYDVGAQSFLPLRMGFDVTSTRNQLINYNLTITPQNYCRGEGETNDREINGVEYTFDGQPVMPSETSLEINSGPHATSNINRHELTLNFPTIGQNQDFQQCYGFVGILAEVVGSY</sequence>
<dbReference type="AlphaFoldDB" id="A0AAQ2XW27"/>
<keyword evidence="1" id="KW-0732">Signal</keyword>
<feature type="chain" id="PRO_5042852745" description="Adhesin" evidence="1">
    <location>
        <begin position="21"/>
        <end position="173"/>
    </location>
</feature>
<dbReference type="Proteomes" id="UP001219537">
    <property type="component" value="Chromosome 1"/>
</dbReference>